<evidence type="ECO:0000256" key="4">
    <source>
        <dbReference type="ARBA" id="ARBA00022777"/>
    </source>
</evidence>
<name>B3MJ83_DROAN</name>
<dbReference type="PRINTS" id="PR00109">
    <property type="entry name" value="TYRKINASE"/>
</dbReference>
<organism evidence="16 17">
    <name type="scientific">Drosophila ananassae</name>
    <name type="common">Fruit fly</name>
    <dbReference type="NCBI Taxonomy" id="7217"/>
    <lineage>
        <taxon>Eukaryota</taxon>
        <taxon>Metazoa</taxon>
        <taxon>Ecdysozoa</taxon>
        <taxon>Arthropoda</taxon>
        <taxon>Hexapoda</taxon>
        <taxon>Insecta</taxon>
        <taxon>Pterygota</taxon>
        <taxon>Neoptera</taxon>
        <taxon>Endopterygota</taxon>
        <taxon>Diptera</taxon>
        <taxon>Brachycera</taxon>
        <taxon>Muscomorpha</taxon>
        <taxon>Ephydroidea</taxon>
        <taxon>Drosophilidae</taxon>
        <taxon>Drosophila</taxon>
        <taxon>Sophophora</taxon>
    </lineage>
</organism>
<dbReference type="SUPFAM" id="SSF50044">
    <property type="entry name" value="SH3-domain"/>
    <property type="match status" value="1"/>
</dbReference>
<evidence type="ECO:0000256" key="8">
    <source>
        <dbReference type="ARBA" id="ARBA00051245"/>
    </source>
</evidence>
<keyword evidence="1 10" id="KW-0728">SH3 domain</keyword>
<evidence type="ECO:0000259" key="15">
    <source>
        <dbReference type="PROSITE" id="PS50011"/>
    </source>
</evidence>
<evidence type="ECO:0000256" key="12">
    <source>
        <dbReference type="RuleBase" id="RU362096"/>
    </source>
</evidence>
<dbReference type="EMBL" id="CH902619">
    <property type="protein sequence ID" value="EDV38177.1"/>
    <property type="molecule type" value="Genomic_DNA"/>
</dbReference>
<evidence type="ECO:0000256" key="10">
    <source>
        <dbReference type="PROSITE-ProRule" id="PRU00192"/>
    </source>
</evidence>
<dbReference type="SUPFAM" id="SSF55550">
    <property type="entry name" value="SH2 domain"/>
    <property type="match status" value="1"/>
</dbReference>
<dbReference type="Pfam" id="PF07714">
    <property type="entry name" value="PK_Tyr_Ser-Thr"/>
    <property type="match status" value="1"/>
</dbReference>
<dbReference type="InterPro" id="IPR036028">
    <property type="entry name" value="SH3-like_dom_sf"/>
</dbReference>
<dbReference type="Proteomes" id="UP000007801">
    <property type="component" value="Unassembled WGS sequence"/>
</dbReference>
<dbReference type="InterPro" id="IPR008266">
    <property type="entry name" value="Tyr_kinase_AS"/>
</dbReference>
<dbReference type="FunFam" id="1.10.510.10:FF:000318">
    <property type="entry name" value="Tyrosine-protein kinase"/>
    <property type="match status" value="1"/>
</dbReference>
<evidence type="ECO:0000256" key="9">
    <source>
        <dbReference type="PROSITE-ProRule" id="PRU00191"/>
    </source>
</evidence>
<evidence type="ECO:0000313" key="17">
    <source>
        <dbReference type="Proteomes" id="UP000007801"/>
    </source>
</evidence>
<evidence type="ECO:0000256" key="1">
    <source>
        <dbReference type="ARBA" id="ARBA00022443"/>
    </source>
</evidence>
<dbReference type="Gene3D" id="1.10.510.10">
    <property type="entry name" value="Transferase(Phosphotransferase) domain 1"/>
    <property type="match status" value="1"/>
</dbReference>
<dbReference type="OrthoDB" id="28230at2759"/>
<dbReference type="EC" id="2.7.10.2" evidence="12"/>
<dbReference type="GO" id="GO:0048468">
    <property type="term" value="P:cell development"/>
    <property type="evidence" value="ECO:0007669"/>
    <property type="project" value="UniProtKB-ARBA"/>
</dbReference>
<dbReference type="PROSITE" id="PS00107">
    <property type="entry name" value="PROTEIN_KINASE_ATP"/>
    <property type="match status" value="1"/>
</dbReference>
<evidence type="ECO:0000313" key="16">
    <source>
        <dbReference type="EMBL" id="EDV38177.1"/>
    </source>
</evidence>
<feature type="domain" description="SH2" evidence="13">
    <location>
        <begin position="131"/>
        <end position="223"/>
    </location>
</feature>
<evidence type="ECO:0000256" key="6">
    <source>
        <dbReference type="ARBA" id="ARBA00022999"/>
    </source>
</evidence>
<dbReference type="InterPro" id="IPR020635">
    <property type="entry name" value="Tyr_kinase_cat_dom"/>
</dbReference>
<evidence type="ECO:0000259" key="14">
    <source>
        <dbReference type="PROSITE" id="PS50002"/>
    </source>
</evidence>
<dbReference type="SMR" id="B3MJ83"/>
<evidence type="ECO:0000259" key="13">
    <source>
        <dbReference type="PROSITE" id="PS50001"/>
    </source>
</evidence>
<dbReference type="Gene3D" id="3.30.505.10">
    <property type="entry name" value="SH2 domain"/>
    <property type="match status" value="1"/>
</dbReference>
<dbReference type="FunFam" id="2.30.30.40:FF:000208">
    <property type="entry name" value="Tyrosine-protein kinase"/>
    <property type="match status" value="1"/>
</dbReference>
<keyword evidence="6 9" id="KW-0727">SH2 domain</keyword>
<dbReference type="OMA" id="EYKEASM"/>
<dbReference type="SMART" id="SM00326">
    <property type="entry name" value="SH3"/>
    <property type="match status" value="1"/>
</dbReference>
<dbReference type="Pfam" id="PF00017">
    <property type="entry name" value="SH2"/>
    <property type="match status" value="1"/>
</dbReference>
<keyword evidence="2 12" id="KW-0808">Transferase</keyword>
<dbReference type="SMART" id="SM00252">
    <property type="entry name" value="SH2"/>
    <property type="match status" value="1"/>
</dbReference>
<accession>B3MJ83</accession>
<dbReference type="InterPro" id="IPR011009">
    <property type="entry name" value="Kinase-like_dom_sf"/>
</dbReference>
<feature type="binding site" evidence="11">
    <location>
        <position position="277"/>
    </location>
    <ligand>
        <name>ATP</name>
        <dbReference type="ChEBI" id="CHEBI:30616"/>
    </ligand>
</feature>
<reference evidence="16 17" key="1">
    <citation type="journal article" date="2007" name="Nature">
        <title>Evolution of genes and genomes on the Drosophila phylogeny.</title>
        <authorList>
            <consortium name="Drosophila 12 Genomes Consortium"/>
            <person name="Clark A.G."/>
            <person name="Eisen M.B."/>
            <person name="Smith D.R."/>
            <person name="Bergman C.M."/>
            <person name="Oliver B."/>
            <person name="Markow T.A."/>
            <person name="Kaufman T.C."/>
            <person name="Kellis M."/>
            <person name="Gelbart W."/>
            <person name="Iyer V.N."/>
            <person name="Pollard D.A."/>
            <person name="Sackton T.B."/>
            <person name="Larracuente A.M."/>
            <person name="Singh N.D."/>
            <person name="Abad J.P."/>
            <person name="Abt D.N."/>
            <person name="Adryan B."/>
            <person name="Aguade M."/>
            <person name="Akashi H."/>
            <person name="Anderson W.W."/>
            <person name="Aquadro C.F."/>
            <person name="Ardell D.H."/>
            <person name="Arguello R."/>
            <person name="Artieri C.G."/>
            <person name="Barbash D.A."/>
            <person name="Barker D."/>
            <person name="Barsanti P."/>
            <person name="Batterham P."/>
            <person name="Batzoglou S."/>
            <person name="Begun D."/>
            <person name="Bhutkar A."/>
            <person name="Blanco E."/>
            <person name="Bosak S.A."/>
            <person name="Bradley R.K."/>
            <person name="Brand A.D."/>
            <person name="Brent M.R."/>
            <person name="Brooks A.N."/>
            <person name="Brown R.H."/>
            <person name="Butlin R.K."/>
            <person name="Caggese C."/>
            <person name="Calvi B.R."/>
            <person name="Bernardo de Carvalho A."/>
            <person name="Caspi A."/>
            <person name="Castrezana S."/>
            <person name="Celniker S.E."/>
            <person name="Chang J.L."/>
            <person name="Chapple C."/>
            <person name="Chatterji S."/>
            <person name="Chinwalla A."/>
            <person name="Civetta A."/>
            <person name="Clifton S.W."/>
            <person name="Comeron J.M."/>
            <person name="Costello J.C."/>
            <person name="Coyne J.A."/>
            <person name="Daub J."/>
            <person name="David R.G."/>
            <person name="Delcher A.L."/>
            <person name="Delehaunty K."/>
            <person name="Do C.B."/>
            <person name="Ebling H."/>
            <person name="Edwards K."/>
            <person name="Eickbush T."/>
            <person name="Evans J.D."/>
            <person name="Filipski A."/>
            <person name="Findeiss S."/>
            <person name="Freyhult E."/>
            <person name="Fulton L."/>
            <person name="Fulton R."/>
            <person name="Garcia A.C."/>
            <person name="Gardiner A."/>
            <person name="Garfield D.A."/>
            <person name="Garvin B.E."/>
            <person name="Gibson G."/>
            <person name="Gilbert D."/>
            <person name="Gnerre S."/>
            <person name="Godfrey J."/>
            <person name="Good R."/>
            <person name="Gotea V."/>
            <person name="Gravely B."/>
            <person name="Greenberg A.J."/>
            <person name="Griffiths-Jones S."/>
            <person name="Gross S."/>
            <person name="Guigo R."/>
            <person name="Gustafson E.A."/>
            <person name="Haerty W."/>
            <person name="Hahn M.W."/>
            <person name="Halligan D.L."/>
            <person name="Halpern A.L."/>
            <person name="Halter G.M."/>
            <person name="Han M.V."/>
            <person name="Heger A."/>
            <person name="Hillier L."/>
            <person name="Hinrichs A.S."/>
            <person name="Holmes I."/>
            <person name="Hoskins R.A."/>
            <person name="Hubisz M.J."/>
            <person name="Hultmark D."/>
            <person name="Huntley M.A."/>
            <person name="Jaffe D.B."/>
            <person name="Jagadeeshan S."/>
            <person name="Jeck W.R."/>
            <person name="Johnson J."/>
            <person name="Jones C.D."/>
            <person name="Jordan W.C."/>
            <person name="Karpen G.H."/>
            <person name="Kataoka E."/>
            <person name="Keightley P.D."/>
            <person name="Kheradpour P."/>
            <person name="Kirkness E.F."/>
            <person name="Koerich L.B."/>
            <person name="Kristiansen K."/>
            <person name="Kudrna D."/>
            <person name="Kulathinal R.J."/>
            <person name="Kumar S."/>
            <person name="Kwok R."/>
            <person name="Lander E."/>
            <person name="Langley C.H."/>
            <person name="Lapoint R."/>
            <person name="Lazzaro B.P."/>
            <person name="Lee S.J."/>
            <person name="Levesque L."/>
            <person name="Li R."/>
            <person name="Lin C.F."/>
            <person name="Lin M.F."/>
            <person name="Lindblad-Toh K."/>
            <person name="Llopart A."/>
            <person name="Long M."/>
            <person name="Low L."/>
            <person name="Lozovsky E."/>
            <person name="Lu J."/>
            <person name="Luo M."/>
            <person name="Machado C.A."/>
            <person name="Makalowski W."/>
            <person name="Marzo M."/>
            <person name="Matsuda M."/>
            <person name="Matzkin L."/>
            <person name="McAllister B."/>
            <person name="McBride C.S."/>
            <person name="McKernan B."/>
            <person name="McKernan K."/>
            <person name="Mendez-Lago M."/>
            <person name="Minx P."/>
            <person name="Mollenhauer M.U."/>
            <person name="Montooth K."/>
            <person name="Mount S.M."/>
            <person name="Mu X."/>
            <person name="Myers E."/>
            <person name="Negre B."/>
            <person name="Newfeld S."/>
            <person name="Nielsen R."/>
            <person name="Noor M.A."/>
            <person name="O'Grady P."/>
            <person name="Pachter L."/>
            <person name="Papaceit M."/>
            <person name="Parisi M.J."/>
            <person name="Parisi M."/>
            <person name="Parts L."/>
            <person name="Pedersen J.S."/>
            <person name="Pesole G."/>
            <person name="Phillippy A.M."/>
            <person name="Ponting C.P."/>
            <person name="Pop M."/>
            <person name="Porcelli D."/>
            <person name="Powell J.R."/>
            <person name="Prohaska S."/>
            <person name="Pruitt K."/>
            <person name="Puig M."/>
            <person name="Quesneville H."/>
            <person name="Ram K.R."/>
            <person name="Rand D."/>
            <person name="Rasmussen M.D."/>
            <person name="Reed L.K."/>
            <person name="Reenan R."/>
            <person name="Reily A."/>
            <person name="Remington K.A."/>
            <person name="Rieger T.T."/>
            <person name="Ritchie M.G."/>
            <person name="Robin C."/>
            <person name="Rogers Y.H."/>
            <person name="Rohde C."/>
            <person name="Rozas J."/>
            <person name="Rubenfield M.J."/>
            <person name="Ruiz A."/>
            <person name="Russo S."/>
            <person name="Salzberg S.L."/>
            <person name="Sanchez-Gracia A."/>
            <person name="Saranga D.J."/>
            <person name="Sato H."/>
            <person name="Schaeffer S.W."/>
            <person name="Schatz M.C."/>
            <person name="Schlenke T."/>
            <person name="Schwartz R."/>
            <person name="Segarra C."/>
            <person name="Singh R.S."/>
            <person name="Sirot L."/>
            <person name="Sirota M."/>
            <person name="Sisneros N.B."/>
            <person name="Smith C.D."/>
            <person name="Smith T.F."/>
            <person name="Spieth J."/>
            <person name="Stage D.E."/>
            <person name="Stark A."/>
            <person name="Stephan W."/>
            <person name="Strausberg R.L."/>
            <person name="Strempel S."/>
            <person name="Sturgill D."/>
            <person name="Sutton G."/>
            <person name="Sutton G.G."/>
            <person name="Tao W."/>
            <person name="Teichmann S."/>
            <person name="Tobari Y.N."/>
            <person name="Tomimura Y."/>
            <person name="Tsolas J.M."/>
            <person name="Valente V.L."/>
            <person name="Venter E."/>
            <person name="Venter J.C."/>
            <person name="Vicario S."/>
            <person name="Vieira F.G."/>
            <person name="Vilella A.J."/>
            <person name="Villasante A."/>
            <person name="Walenz B."/>
            <person name="Wang J."/>
            <person name="Wasserman M."/>
            <person name="Watts T."/>
            <person name="Wilson D."/>
            <person name="Wilson R.K."/>
            <person name="Wing R.A."/>
            <person name="Wolfner M.F."/>
            <person name="Wong A."/>
            <person name="Wong G.K."/>
            <person name="Wu C.I."/>
            <person name="Wu G."/>
            <person name="Yamamoto D."/>
            <person name="Yang H.P."/>
            <person name="Yang S.P."/>
            <person name="Yorke J.A."/>
            <person name="Yoshida K."/>
            <person name="Zdobnov E."/>
            <person name="Zhang P."/>
            <person name="Zhang Y."/>
            <person name="Zimin A.V."/>
            <person name="Baldwin J."/>
            <person name="Abdouelleil A."/>
            <person name="Abdulkadir J."/>
            <person name="Abebe A."/>
            <person name="Abera B."/>
            <person name="Abreu J."/>
            <person name="Acer S.C."/>
            <person name="Aftuck L."/>
            <person name="Alexander A."/>
            <person name="An P."/>
            <person name="Anderson E."/>
            <person name="Anderson S."/>
            <person name="Arachi H."/>
            <person name="Azer M."/>
            <person name="Bachantsang P."/>
            <person name="Barry A."/>
            <person name="Bayul T."/>
            <person name="Berlin A."/>
            <person name="Bessette D."/>
            <person name="Bloom T."/>
            <person name="Blye J."/>
            <person name="Boguslavskiy L."/>
            <person name="Bonnet C."/>
            <person name="Boukhgalter B."/>
            <person name="Bourzgui I."/>
            <person name="Brown A."/>
            <person name="Cahill P."/>
            <person name="Channer S."/>
            <person name="Cheshatsang Y."/>
            <person name="Chuda L."/>
            <person name="Citroen M."/>
            <person name="Collymore A."/>
            <person name="Cooke P."/>
            <person name="Costello M."/>
            <person name="D'Aco K."/>
            <person name="Daza R."/>
            <person name="De Haan G."/>
            <person name="DeGray S."/>
            <person name="DeMaso C."/>
            <person name="Dhargay N."/>
            <person name="Dooley K."/>
            <person name="Dooley E."/>
            <person name="Doricent M."/>
            <person name="Dorje P."/>
            <person name="Dorjee K."/>
            <person name="Dupes A."/>
            <person name="Elong R."/>
            <person name="Falk J."/>
            <person name="Farina A."/>
            <person name="Faro S."/>
            <person name="Ferguson D."/>
            <person name="Fisher S."/>
            <person name="Foley C.D."/>
            <person name="Franke A."/>
            <person name="Friedrich D."/>
            <person name="Gadbois L."/>
            <person name="Gearin G."/>
            <person name="Gearin C.R."/>
            <person name="Giannoukos G."/>
            <person name="Goode T."/>
            <person name="Graham J."/>
            <person name="Grandbois E."/>
            <person name="Grewal S."/>
            <person name="Gyaltsen K."/>
            <person name="Hafez N."/>
            <person name="Hagos B."/>
            <person name="Hall J."/>
            <person name="Henson C."/>
            <person name="Hollinger A."/>
            <person name="Honan T."/>
            <person name="Huard M.D."/>
            <person name="Hughes L."/>
            <person name="Hurhula B."/>
            <person name="Husby M.E."/>
            <person name="Kamat A."/>
            <person name="Kanga B."/>
            <person name="Kashin S."/>
            <person name="Khazanovich D."/>
            <person name="Kisner P."/>
            <person name="Lance K."/>
            <person name="Lara M."/>
            <person name="Lee W."/>
            <person name="Lennon N."/>
            <person name="Letendre F."/>
            <person name="LeVine R."/>
            <person name="Lipovsky A."/>
            <person name="Liu X."/>
            <person name="Liu J."/>
            <person name="Liu S."/>
            <person name="Lokyitsang T."/>
            <person name="Lokyitsang Y."/>
            <person name="Lubonja R."/>
            <person name="Lui A."/>
            <person name="MacDonald P."/>
            <person name="Magnisalis V."/>
            <person name="Maru K."/>
            <person name="Matthews C."/>
            <person name="McCusker W."/>
            <person name="McDonough S."/>
            <person name="Mehta T."/>
            <person name="Meldrim J."/>
            <person name="Meneus L."/>
            <person name="Mihai O."/>
            <person name="Mihalev A."/>
            <person name="Mihova T."/>
            <person name="Mittelman R."/>
            <person name="Mlenga V."/>
            <person name="Montmayeur A."/>
            <person name="Mulrain L."/>
            <person name="Navidi A."/>
            <person name="Naylor J."/>
            <person name="Negash T."/>
            <person name="Nguyen T."/>
            <person name="Nguyen N."/>
            <person name="Nicol R."/>
            <person name="Norbu C."/>
            <person name="Norbu N."/>
            <person name="Novod N."/>
            <person name="O'Neill B."/>
            <person name="Osman S."/>
            <person name="Markiewicz E."/>
            <person name="Oyono O.L."/>
            <person name="Patti C."/>
            <person name="Phunkhang P."/>
            <person name="Pierre F."/>
            <person name="Priest M."/>
            <person name="Raghuraman S."/>
            <person name="Rege F."/>
            <person name="Reyes R."/>
            <person name="Rise C."/>
            <person name="Rogov P."/>
            <person name="Ross K."/>
            <person name="Ryan E."/>
            <person name="Settipalli S."/>
            <person name="Shea T."/>
            <person name="Sherpa N."/>
            <person name="Shi L."/>
            <person name="Shih D."/>
            <person name="Sparrow T."/>
            <person name="Spaulding J."/>
            <person name="Stalker J."/>
            <person name="Stange-Thomann N."/>
            <person name="Stavropoulos S."/>
            <person name="Stone C."/>
            <person name="Strader C."/>
            <person name="Tesfaye S."/>
            <person name="Thomson T."/>
            <person name="Thoulutsang Y."/>
            <person name="Thoulutsang D."/>
            <person name="Topham K."/>
            <person name="Topping I."/>
            <person name="Tsamla T."/>
            <person name="Vassiliev H."/>
            <person name="Vo A."/>
            <person name="Wangchuk T."/>
            <person name="Wangdi T."/>
            <person name="Weiand M."/>
            <person name="Wilkinson J."/>
            <person name="Wilson A."/>
            <person name="Yadav S."/>
            <person name="Young G."/>
            <person name="Yu Q."/>
            <person name="Zembek L."/>
            <person name="Zhong D."/>
            <person name="Zimmer A."/>
            <person name="Zwirko Z."/>
            <person name="Jaffe D.B."/>
            <person name="Alvarez P."/>
            <person name="Brockman W."/>
            <person name="Butler J."/>
            <person name="Chin C."/>
            <person name="Gnerre S."/>
            <person name="Grabherr M."/>
            <person name="Kleber M."/>
            <person name="Mauceli E."/>
            <person name="MacCallum I."/>
        </authorList>
    </citation>
    <scope>NUCLEOTIDE SEQUENCE [LARGE SCALE GENOMIC DNA]</scope>
    <source>
        <strain evidence="17">Tucson 14024-0371.13</strain>
    </source>
</reference>
<dbReference type="GeneID" id="6493905"/>
<evidence type="ECO:0000256" key="2">
    <source>
        <dbReference type="ARBA" id="ARBA00022679"/>
    </source>
</evidence>
<keyword evidence="7 12" id="KW-0829">Tyrosine-protein kinase</keyword>
<proteinExistence type="inferred from homology"/>
<dbReference type="SMART" id="SM00219">
    <property type="entry name" value="TyrKc"/>
    <property type="match status" value="1"/>
</dbReference>
<dbReference type="CDD" id="cd11845">
    <property type="entry name" value="SH3_Src_like"/>
    <property type="match status" value="1"/>
</dbReference>
<feature type="domain" description="SH3" evidence="14">
    <location>
        <begin position="64"/>
        <end position="125"/>
    </location>
</feature>
<dbReference type="Pfam" id="PF00018">
    <property type="entry name" value="SH3_1"/>
    <property type="match status" value="1"/>
</dbReference>
<dbReference type="InterPro" id="IPR050198">
    <property type="entry name" value="Non-receptor_tyrosine_kinases"/>
</dbReference>
<dbReference type="CTD" id="35524"/>
<dbReference type="CDD" id="cd05068">
    <property type="entry name" value="PTKc_Frk_like"/>
    <property type="match status" value="1"/>
</dbReference>
<keyword evidence="4 12" id="KW-0418">Kinase</keyword>
<dbReference type="InterPro" id="IPR000980">
    <property type="entry name" value="SH2"/>
</dbReference>
<dbReference type="PROSITE" id="PS50002">
    <property type="entry name" value="SH3"/>
    <property type="match status" value="1"/>
</dbReference>
<dbReference type="eggNOG" id="KOG0197">
    <property type="taxonomic scope" value="Eukaryota"/>
</dbReference>
<dbReference type="PhylomeDB" id="B3MJ83"/>
<evidence type="ECO:0000256" key="11">
    <source>
        <dbReference type="PROSITE-ProRule" id="PRU10141"/>
    </source>
</evidence>
<dbReference type="GO" id="GO:0002009">
    <property type="term" value="P:morphogenesis of an epithelium"/>
    <property type="evidence" value="ECO:0007669"/>
    <property type="project" value="UniProtKB-ARBA"/>
</dbReference>
<gene>
    <name evidence="16" type="primary">Dana\GF11039</name>
    <name evidence="16" type="synonym">dana_GLEANR_11114</name>
    <name evidence="16" type="ORF">GF11039</name>
</gene>
<keyword evidence="5 11" id="KW-0067">ATP-binding</keyword>
<protein>
    <recommendedName>
        <fullName evidence="12">Tyrosine-protein kinase</fullName>
        <ecNumber evidence="12">2.7.10.2</ecNumber>
    </recommendedName>
</protein>
<dbReference type="KEGG" id="dan:6493905"/>
<dbReference type="PROSITE" id="PS00109">
    <property type="entry name" value="PROTEIN_KINASE_TYR"/>
    <property type="match status" value="1"/>
</dbReference>
<dbReference type="PROSITE" id="PS50001">
    <property type="entry name" value="SH2"/>
    <property type="match status" value="1"/>
</dbReference>
<dbReference type="GO" id="GO:0004715">
    <property type="term" value="F:non-membrane spanning protein tyrosine kinase activity"/>
    <property type="evidence" value="ECO:0007669"/>
    <property type="project" value="UniProtKB-EC"/>
</dbReference>
<dbReference type="GO" id="GO:0005524">
    <property type="term" value="F:ATP binding"/>
    <property type="evidence" value="ECO:0007669"/>
    <property type="project" value="UniProtKB-UniRule"/>
</dbReference>
<dbReference type="HOGENOM" id="CLU_000288_7_2_1"/>
<dbReference type="GO" id="GO:0007424">
    <property type="term" value="P:open tracheal system development"/>
    <property type="evidence" value="ECO:0007669"/>
    <property type="project" value="UniProtKB-ARBA"/>
</dbReference>
<dbReference type="Gene3D" id="2.30.30.40">
    <property type="entry name" value="SH3 Domains"/>
    <property type="match status" value="1"/>
</dbReference>
<dbReference type="InterPro" id="IPR000719">
    <property type="entry name" value="Prot_kinase_dom"/>
</dbReference>
<dbReference type="PRINTS" id="PR00452">
    <property type="entry name" value="SH3DOMAIN"/>
</dbReference>
<dbReference type="PROSITE" id="PS50011">
    <property type="entry name" value="PROTEIN_KINASE_DOM"/>
    <property type="match status" value="1"/>
</dbReference>
<dbReference type="FunFam" id="3.30.200.20:FF:000053">
    <property type="entry name" value="Tyrosine-protein kinase"/>
    <property type="match status" value="1"/>
</dbReference>
<feature type="domain" description="Protein kinase" evidence="15">
    <location>
        <begin position="249"/>
        <end position="505"/>
    </location>
</feature>
<dbReference type="InterPro" id="IPR036860">
    <property type="entry name" value="SH2_dom_sf"/>
</dbReference>
<dbReference type="FunFam" id="3.30.505.10:FF:000044">
    <property type="entry name" value="Tyrosine-protein kinase"/>
    <property type="match status" value="1"/>
</dbReference>
<dbReference type="GO" id="GO:0030036">
    <property type="term" value="P:actin cytoskeleton organization"/>
    <property type="evidence" value="ECO:0007669"/>
    <property type="project" value="UniProtKB-ARBA"/>
</dbReference>
<dbReference type="PRINTS" id="PR00401">
    <property type="entry name" value="SH2DOMAIN"/>
</dbReference>
<dbReference type="Gene3D" id="3.30.200.20">
    <property type="entry name" value="Phosphorylase Kinase, domain 1"/>
    <property type="match status" value="1"/>
</dbReference>
<dbReference type="InterPro" id="IPR001452">
    <property type="entry name" value="SH3_domain"/>
</dbReference>
<dbReference type="GO" id="GO:0007435">
    <property type="term" value="P:salivary gland morphogenesis"/>
    <property type="evidence" value="ECO:0007669"/>
    <property type="project" value="UniProtKB-ARBA"/>
</dbReference>
<comment type="catalytic activity">
    <reaction evidence="8 12">
        <text>L-tyrosyl-[protein] + ATP = O-phospho-L-tyrosyl-[protein] + ADP + H(+)</text>
        <dbReference type="Rhea" id="RHEA:10596"/>
        <dbReference type="Rhea" id="RHEA-COMP:10136"/>
        <dbReference type="Rhea" id="RHEA-COMP:20101"/>
        <dbReference type="ChEBI" id="CHEBI:15378"/>
        <dbReference type="ChEBI" id="CHEBI:30616"/>
        <dbReference type="ChEBI" id="CHEBI:46858"/>
        <dbReference type="ChEBI" id="CHEBI:61978"/>
        <dbReference type="ChEBI" id="CHEBI:456216"/>
        <dbReference type="EC" id="2.7.10.2"/>
    </reaction>
</comment>
<evidence type="ECO:0000256" key="5">
    <source>
        <dbReference type="ARBA" id="ARBA00022840"/>
    </source>
</evidence>
<dbReference type="SUPFAM" id="SSF56112">
    <property type="entry name" value="Protein kinase-like (PK-like)"/>
    <property type="match status" value="1"/>
</dbReference>
<dbReference type="CDD" id="cd10370">
    <property type="entry name" value="SH2_Src_Src42"/>
    <property type="match status" value="1"/>
</dbReference>
<dbReference type="InterPro" id="IPR017441">
    <property type="entry name" value="Protein_kinase_ATP_BS"/>
</dbReference>
<evidence type="ECO:0000256" key="3">
    <source>
        <dbReference type="ARBA" id="ARBA00022741"/>
    </source>
</evidence>
<dbReference type="InterPro" id="IPR001245">
    <property type="entry name" value="Ser-Thr/Tyr_kinase_cat_dom"/>
</dbReference>
<dbReference type="AlphaFoldDB" id="B3MJ83"/>
<evidence type="ECO:0000256" key="7">
    <source>
        <dbReference type="ARBA" id="ARBA00023137"/>
    </source>
</evidence>
<dbReference type="PANTHER" id="PTHR24418">
    <property type="entry name" value="TYROSINE-PROTEIN KINASE"/>
    <property type="match status" value="1"/>
</dbReference>
<sequence>MGNCLTTQAGDVDKGAADRIKLDEPPSIGGVVGVPQIAMPSHAGQPAEQIRPVPQIPESDSAGANAKIFVALYDYDARTDEDLSFRKGEHLEILNDTQGDWWLARSKKTRSEGYIPSNYVAKLKSIEAEPWYFRKIKRIEAEKKLLLPENEHGAFLIRDSESRHNDYSLSVRDGDTVKHYRIRQLDEGGFFIARRTTFRTLQELVEHYSKDSDGLCVNLCKPCVQIEKPVTEGLSHRTRDQWEIDRTSLKFVRKLGSGQFGDVWEGLWNNTTPVAIKTLKSGTMDPKDFLAEAQIMKKLRHTKLIQLYAVCTVEEPIYIITELMKHGSLLEYLQAIAGKGRSLKMQTLIDMAAQIAAGMAYLESQNYIHRDLAARNVLVGDGNIVKIADFGLARLIKEDEYEARVGARFPIKWTAPEAANYSKFSIKSDVWSFGILLTELVTYGRIPYPGMTNAEVLTQVEHGYRMPQPPNCEPRLYDIMIECWHKDPMRRPTFETLQWKLEDFYTSDQSDYKEAQAY</sequence>
<comment type="similarity">
    <text evidence="12">Belongs to the protein kinase superfamily. Tyr protein kinase family.</text>
</comment>
<keyword evidence="3 11" id="KW-0547">Nucleotide-binding</keyword>
<keyword evidence="17" id="KW-1185">Reference proteome</keyword>